<organism evidence="1 2">
    <name type="scientific">Allokutzneria albata</name>
    <name type="common">Kibdelosporangium albatum</name>
    <dbReference type="NCBI Taxonomy" id="211114"/>
    <lineage>
        <taxon>Bacteria</taxon>
        <taxon>Bacillati</taxon>
        <taxon>Actinomycetota</taxon>
        <taxon>Actinomycetes</taxon>
        <taxon>Pseudonocardiales</taxon>
        <taxon>Pseudonocardiaceae</taxon>
        <taxon>Allokutzneria</taxon>
    </lineage>
</organism>
<sequence>MTDPARQRRAAIREFVRANHPDVGGDPAEFVAGLARLRAGFDGPPAPAGAEEVVFVVRRRGVRGLVQRWRERRRRGPRVQ</sequence>
<evidence type="ECO:0000313" key="1">
    <source>
        <dbReference type="EMBL" id="SDM73339.1"/>
    </source>
</evidence>
<protein>
    <submittedName>
        <fullName evidence="1">Uncharacterized protein</fullName>
    </submittedName>
</protein>
<proteinExistence type="predicted"/>
<accession>A0A1G9VMD2</accession>
<dbReference type="EMBL" id="LT629701">
    <property type="protein sequence ID" value="SDM73339.1"/>
    <property type="molecule type" value="Genomic_DNA"/>
</dbReference>
<keyword evidence="2" id="KW-1185">Reference proteome</keyword>
<evidence type="ECO:0000313" key="2">
    <source>
        <dbReference type="Proteomes" id="UP000183376"/>
    </source>
</evidence>
<dbReference type="OrthoDB" id="5198651at2"/>
<dbReference type="Proteomes" id="UP000183376">
    <property type="component" value="Chromosome I"/>
</dbReference>
<gene>
    <name evidence="1" type="ORF">SAMN04489726_3122</name>
</gene>
<dbReference type="STRING" id="211114.SAMN04489726_3122"/>
<dbReference type="RefSeq" id="WP_030429407.1">
    <property type="nucleotide sequence ID" value="NZ_JOEF01000007.1"/>
</dbReference>
<reference evidence="1 2" key="1">
    <citation type="submission" date="2016-10" db="EMBL/GenBank/DDBJ databases">
        <authorList>
            <person name="de Groot N.N."/>
        </authorList>
    </citation>
    <scope>NUCLEOTIDE SEQUENCE [LARGE SCALE GENOMIC DNA]</scope>
    <source>
        <strain evidence="1 2">DSM 44149</strain>
    </source>
</reference>
<name>A0A1G9VMD2_ALLAB</name>
<dbReference type="eggNOG" id="ENOG502ZG9R">
    <property type="taxonomic scope" value="Bacteria"/>
</dbReference>
<dbReference type="AlphaFoldDB" id="A0A1G9VMD2"/>